<dbReference type="STRING" id="561720.SAMN06275492_13316"/>
<dbReference type="Pfam" id="PF13343">
    <property type="entry name" value="SBP_bac_6"/>
    <property type="match status" value="1"/>
</dbReference>
<protein>
    <submittedName>
        <fullName evidence="1">Extracellular solute-binding protein</fullName>
    </submittedName>
</protein>
<name>A0A1X7KPK2_9BACT</name>
<dbReference type="OrthoDB" id="9766989at2"/>
<sequence>MSNFLIHTSINARRYIMDHLKERLQQLEGRGGSISLKTPGHDHSKNWILESISEGGVPDVMLSHGSDFSVMDEVGWDRLSSHSGWAGNPSLHRDSTPFHDPEGKLHPIFVVPMVPVYNLNLVKADELTGSWSDLMNKNFKVLFPDKDTPISKAVMAYLKRTWPEEYPSFRKALSFGGSPVEVIQAVGSGQFHMGISNVSFSMMAKQRNVEIDPPSEGAIPVPQVLAWNDQASPELSVIHELLMEEDLQRYLEGQGFWAVADIPEDGRFPVPRWKSPWSGWEDFFSGLRDLEREELSNA</sequence>
<dbReference type="SUPFAM" id="SSF53850">
    <property type="entry name" value="Periplasmic binding protein-like II"/>
    <property type="match status" value="1"/>
</dbReference>
<organism evidence="1 2">
    <name type="scientific">Dethiosulfovibrio salsuginis</name>
    <dbReference type="NCBI Taxonomy" id="561720"/>
    <lineage>
        <taxon>Bacteria</taxon>
        <taxon>Thermotogati</taxon>
        <taxon>Synergistota</taxon>
        <taxon>Synergistia</taxon>
        <taxon>Synergistales</taxon>
        <taxon>Dethiosulfovibrionaceae</taxon>
        <taxon>Dethiosulfovibrio</taxon>
    </lineage>
</organism>
<evidence type="ECO:0000313" key="2">
    <source>
        <dbReference type="Proteomes" id="UP000193355"/>
    </source>
</evidence>
<gene>
    <name evidence="1" type="ORF">SAMN06275492_13316</name>
</gene>
<keyword evidence="2" id="KW-1185">Reference proteome</keyword>
<accession>A0A1X7KPK2</accession>
<dbReference type="Proteomes" id="UP000193355">
    <property type="component" value="Unassembled WGS sequence"/>
</dbReference>
<dbReference type="RefSeq" id="WP_085545315.1">
    <property type="nucleotide sequence ID" value="NZ_FXBB01000033.1"/>
</dbReference>
<dbReference type="EMBL" id="FXBB01000033">
    <property type="protein sequence ID" value="SMG43313.1"/>
    <property type="molecule type" value="Genomic_DNA"/>
</dbReference>
<evidence type="ECO:0000313" key="1">
    <source>
        <dbReference type="EMBL" id="SMG43313.1"/>
    </source>
</evidence>
<proteinExistence type="predicted"/>
<reference evidence="2" key="1">
    <citation type="submission" date="2017-04" db="EMBL/GenBank/DDBJ databases">
        <authorList>
            <person name="Varghese N."/>
            <person name="Submissions S."/>
        </authorList>
    </citation>
    <scope>NUCLEOTIDE SEQUENCE [LARGE SCALE GENOMIC DNA]</scope>
    <source>
        <strain evidence="2">USBA 82</strain>
    </source>
</reference>
<dbReference type="AlphaFoldDB" id="A0A1X7KPK2"/>
<dbReference type="Gene3D" id="3.40.190.10">
    <property type="entry name" value="Periplasmic binding protein-like II"/>
    <property type="match status" value="1"/>
</dbReference>